<organism evidence="10 11">
    <name type="scientific">Candidula unifasciata</name>
    <dbReference type="NCBI Taxonomy" id="100452"/>
    <lineage>
        <taxon>Eukaryota</taxon>
        <taxon>Metazoa</taxon>
        <taxon>Spiralia</taxon>
        <taxon>Lophotrochozoa</taxon>
        <taxon>Mollusca</taxon>
        <taxon>Gastropoda</taxon>
        <taxon>Heterobranchia</taxon>
        <taxon>Euthyneura</taxon>
        <taxon>Panpulmonata</taxon>
        <taxon>Eupulmonata</taxon>
        <taxon>Stylommatophora</taxon>
        <taxon>Helicina</taxon>
        <taxon>Helicoidea</taxon>
        <taxon>Geomitridae</taxon>
        <taxon>Candidula</taxon>
    </lineage>
</organism>
<dbReference type="InterPro" id="IPR037094">
    <property type="entry name" value="Glyco_hydro_38_cen_sf"/>
</dbReference>
<dbReference type="SUPFAM" id="SSF88688">
    <property type="entry name" value="Families 57/38 glycoside transferase middle domain"/>
    <property type="match status" value="1"/>
</dbReference>
<evidence type="ECO:0000256" key="8">
    <source>
        <dbReference type="RuleBase" id="RU361199"/>
    </source>
</evidence>
<dbReference type="InterPro" id="IPR028995">
    <property type="entry name" value="Glyco_hydro_57/38_cen_sf"/>
</dbReference>
<evidence type="ECO:0000256" key="1">
    <source>
        <dbReference type="ARBA" id="ARBA00009792"/>
    </source>
</evidence>
<dbReference type="Proteomes" id="UP000678393">
    <property type="component" value="Unassembled WGS sequence"/>
</dbReference>
<evidence type="ECO:0000256" key="5">
    <source>
        <dbReference type="ARBA" id="ARBA00023295"/>
    </source>
</evidence>
<dbReference type="InterPro" id="IPR013780">
    <property type="entry name" value="Glyco_hydro_b"/>
</dbReference>
<keyword evidence="11" id="KW-1185">Reference proteome</keyword>
<dbReference type="Pfam" id="PF01074">
    <property type="entry name" value="Glyco_hydro_38N"/>
    <property type="match status" value="1"/>
</dbReference>
<evidence type="ECO:0000256" key="3">
    <source>
        <dbReference type="ARBA" id="ARBA00022801"/>
    </source>
</evidence>
<keyword evidence="3 8" id="KW-0378">Hydrolase</keyword>
<dbReference type="InterPro" id="IPR011330">
    <property type="entry name" value="Glyco_hydro/deAcase_b/a-brl"/>
</dbReference>
<dbReference type="SUPFAM" id="SSF74650">
    <property type="entry name" value="Galactose mutarotase-like"/>
    <property type="match status" value="1"/>
</dbReference>
<comment type="catalytic activity">
    <reaction evidence="7">
        <text>N(4)-{beta-D-GlcNAc-(1-&gt;2)-alpha-D-Man-(1-&gt;3)-[alpha-D-Man-(1-&gt;3)-[alpha-D-Man-(1-&gt;6)]-alpha-D-Man-(1-&gt;6)]-beta-D-Man-(1-&gt;4)-beta-D-GlcNAc-(1-&gt;4)-beta-D-GlcNAc}-L-asparaginyl-[protein] + 2 H2O = 2 alpha-D-mannopyranose + an N(4)-{beta-D-GlcNAc-(1-&gt;2)-alpha-D-Man-(1-&gt;3)-[alpha-D-Man-(1-&gt;6)]-beta-D-Man-(1-&gt;4)-beta-D-GlcNAc-(1-&gt;4)-beta-D-GlcNAc}-L-asparaginyl-[protein]</text>
        <dbReference type="Rhea" id="RHEA:56052"/>
        <dbReference type="Rhea" id="RHEA-COMP:14368"/>
        <dbReference type="Rhea" id="RHEA-COMP:14369"/>
        <dbReference type="ChEBI" id="CHEBI:15377"/>
        <dbReference type="ChEBI" id="CHEBI:28729"/>
        <dbReference type="ChEBI" id="CHEBI:60615"/>
        <dbReference type="ChEBI" id="CHEBI:60625"/>
        <dbReference type="EC" id="3.2.1.114"/>
    </reaction>
</comment>
<dbReference type="GO" id="GO:0046872">
    <property type="term" value="F:metal ion binding"/>
    <property type="evidence" value="ECO:0007669"/>
    <property type="project" value="UniProtKB-KW"/>
</dbReference>
<dbReference type="SUPFAM" id="SSF88713">
    <property type="entry name" value="Glycoside hydrolase/deacetylase"/>
    <property type="match status" value="1"/>
</dbReference>
<dbReference type="OrthoDB" id="10261055at2759"/>
<name>A0A8S3Z976_9EUPU</name>
<keyword evidence="4 8" id="KW-0862">Zinc</keyword>
<dbReference type="GO" id="GO:0030246">
    <property type="term" value="F:carbohydrate binding"/>
    <property type="evidence" value="ECO:0007669"/>
    <property type="project" value="InterPro"/>
</dbReference>
<comment type="similarity">
    <text evidence="1 8">Belongs to the glycosyl hydrolase 38 family.</text>
</comment>
<feature type="domain" description="Glycoside hydrolase family 38 central" evidence="9">
    <location>
        <begin position="454"/>
        <end position="541"/>
    </location>
</feature>
<dbReference type="InterPro" id="IPR027291">
    <property type="entry name" value="Glyco_hydro_38_N_sf"/>
</dbReference>
<dbReference type="Gene3D" id="1.20.1270.50">
    <property type="entry name" value="Glycoside hydrolase family 38, central domain"/>
    <property type="match status" value="1"/>
</dbReference>
<comment type="cofactor">
    <cofactor evidence="8">
        <name>Zn(2+)</name>
        <dbReference type="ChEBI" id="CHEBI:29105"/>
    </cofactor>
    <text evidence="8">Binds 1 zinc ion per subunit.</text>
</comment>
<evidence type="ECO:0000256" key="2">
    <source>
        <dbReference type="ARBA" id="ARBA00022723"/>
    </source>
</evidence>
<comment type="caution">
    <text evidence="10">The sequence shown here is derived from an EMBL/GenBank/DDBJ whole genome shotgun (WGS) entry which is preliminary data.</text>
</comment>
<protein>
    <recommendedName>
        <fullName evidence="8">Alpha-mannosidase</fullName>
        <ecNumber evidence="8">3.2.1.-</ecNumber>
    </recommendedName>
</protein>
<dbReference type="PANTHER" id="PTHR11607">
    <property type="entry name" value="ALPHA-MANNOSIDASE"/>
    <property type="match status" value="1"/>
</dbReference>
<evidence type="ECO:0000256" key="7">
    <source>
        <dbReference type="ARBA" id="ARBA00093232"/>
    </source>
</evidence>
<comment type="function">
    <text evidence="6">Catalyzes the first committed step in the biosynthesis of complex N-glycans. It controls conversion of high mannose to complex N-glycans; the final hydrolytic step in the N-glycan maturation pathway.</text>
</comment>
<dbReference type="FunFam" id="3.20.110.10:FF:000010">
    <property type="entry name" value="Alpha-mannosidase"/>
    <property type="match status" value="1"/>
</dbReference>
<dbReference type="InterPro" id="IPR015341">
    <property type="entry name" value="Glyco_hydro_38_cen"/>
</dbReference>
<dbReference type="InterPro" id="IPR011682">
    <property type="entry name" value="Glyco_hydro_38_C"/>
</dbReference>
<accession>A0A8S3Z976</accession>
<dbReference type="PANTHER" id="PTHR11607:SF70">
    <property type="entry name" value="ALPHA-MANNOSIDASE"/>
    <property type="match status" value="1"/>
</dbReference>
<dbReference type="InterPro" id="IPR011013">
    <property type="entry name" value="Gal_mutarotase_sf_dom"/>
</dbReference>
<dbReference type="EC" id="3.2.1.-" evidence="8"/>
<dbReference type="InterPro" id="IPR000602">
    <property type="entry name" value="Glyco_hydro_38_N"/>
</dbReference>
<dbReference type="Gene3D" id="2.60.40.1180">
    <property type="entry name" value="Golgi alpha-mannosidase II"/>
    <property type="match status" value="1"/>
</dbReference>
<dbReference type="Pfam" id="PF09261">
    <property type="entry name" value="Alpha-mann_mid"/>
    <property type="match status" value="1"/>
</dbReference>
<evidence type="ECO:0000256" key="4">
    <source>
        <dbReference type="ARBA" id="ARBA00022833"/>
    </source>
</evidence>
<dbReference type="GO" id="GO:0006491">
    <property type="term" value="P:N-glycan processing"/>
    <property type="evidence" value="ECO:0007669"/>
    <property type="project" value="TreeGrafter"/>
</dbReference>
<evidence type="ECO:0000313" key="11">
    <source>
        <dbReference type="Proteomes" id="UP000678393"/>
    </source>
</evidence>
<evidence type="ECO:0000256" key="6">
    <source>
        <dbReference type="ARBA" id="ARBA00059516"/>
    </source>
</evidence>
<dbReference type="SMART" id="SM00872">
    <property type="entry name" value="Alpha-mann_mid"/>
    <property type="match status" value="1"/>
</dbReference>
<dbReference type="GO" id="GO:0000139">
    <property type="term" value="C:Golgi membrane"/>
    <property type="evidence" value="ECO:0007669"/>
    <property type="project" value="TreeGrafter"/>
</dbReference>
<sequence>MGLLKNMKFRHRVVAVLVLGFLTLGIYMNLPDEASRVQYRTYQKRPLQLGEQSDIIKQWLQVNPARDPEMCSLTGSGPPHHANISTYDLYYKTHFDVKSNGEWDMPVPSMSIYKTERLPKLTVILMPHSHNDPGWLKTVNEYYSDQSKHILNNMVNKLTQFPNMTFIWTETVYFAMWWNEIEDAVKVHVRRLIRRGQLEITLGGWVMPDEASSHYVAVIDQLIEGHQWLWENLHIRPENSWAIDPFGYSSTMSYLWQKSGMSNMVVQRVHQAVKASLFKEKALEFYWRQMWDSKGLTDIFCHVMPFMLYSIKYTCGPNPFVCLHFDFRKIPGDYSQSKGLEVTKDNLEHSAEMLQLQYRAKAYYFRHNTILVPIGDDFRYDREKEWDQQYENYEKLIQYINSRPGWNMNIQWGTLRDYFSHVHKEESNRKFINKAEEFPVLSGDFFPYSDKDTAYWTGYYSTRPFDKSFGRDVQAVIQAADILSTLHYVFYKKWSKKPESKFAVHSSLLQQARRSLGLFLHHDGITGTAKSFVVEDYEQYLLRAWVQCQEVIQFVIQILLSSGKIESPVVFRPETVRKSSVDLPQKQVISVQDSGTTVAFFNPLGQPRQEIVHLYVNSQMLEVISSTQQVVSCQVNPVWNREEDAVVLDDVFELTFLVEIGPFAIMPFVLYKKEYPSFSLYMSSITAINTPQLAVSGALLFNQNRPEPKRMKPIIVDNQVIQLTFDPRSGSLVQVMDLATKNVTKLNINFLIYKSQGSGAYIFYPQGPATLLFPNIPIIRVTQGPLVTIVEVGFEPYVTHTVTLYHQPSHLTSAIFIENKVSIQTLKDKELIMRMNTNIRNSDLSYFTDQNGFQFIRRRTNRSSRIETNYYPMTSAAILEDESTRVTLLAAQPHGASCLETGQLEVMLDRQLVYDDDRGMGEGVTDIKTTISKFAILIEKRTSLTETSRLHFASLSLPSLGVQGKLQQPLLAYFTNVDSDVFFHAVNPVPSSLPCDVSAVNFRSLCDGNLNYNGTSIVLHRRGYDCTYPAGALLCPLSDSSLSFDVLFTDLNISRIHETSLTHTVVRRTLRPTDKISIAPMELASFHVTF</sequence>
<dbReference type="AlphaFoldDB" id="A0A8S3Z976"/>
<gene>
    <name evidence="10" type="ORF">CUNI_LOCUS9973</name>
</gene>
<keyword evidence="5 8" id="KW-0326">Glycosidase</keyword>
<proteinExistence type="inferred from homology"/>
<dbReference type="GO" id="GO:0004572">
    <property type="term" value="F:mannosyl-oligosaccharide 1,3-1,6-alpha-mannosidase activity"/>
    <property type="evidence" value="ECO:0007669"/>
    <property type="project" value="UniProtKB-EC"/>
</dbReference>
<reference evidence="10" key="1">
    <citation type="submission" date="2021-04" db="EMBL/GenBank/DDBJ databases">
        <authorList>
            <consortium name="Molecular Ecology Group"/>
        </authorList>
    </citation>
    <scope>NUCLEOTIDE SEQUENCE</scope>
</reference>
<keyword evidence="2 8" id="KW-0479">Metal-binding</keyword>
<dbReference type="GO" id="GO:0006013">
    <property type="term" value="P:mannose metabolic process"/>
    <property type="evidence" value="ECO:0007669"/>
    <property type="project" value="InterPro"/>
</dbReference>
<dbReference type="Gene3D" id="3.20.110.10">
    <property type="entry name" value="Glycoside hydrolase 38, N terminal domain"/>
    <property type="match status" value="1"/>
</dbReference>
<dbReference type="Gene3D" id="2.70.98.30">
    <property type="entry name" value="Golgi alpha-mannosidase II, domain 4"/>
    <property type="match status" value="1"/>
</dbReference>
<dbReference type="EMBL" id="CAJHNH020001777">
    <property type="protein sequence ID" value="CAG5124415.1"/>
    <property type="molecule type" value="Genomic_DNA"/>
</dbReference>
<evidence type="ECO:0000259" key="9">
    <source>
        <dbReference type="SMART" id="SM00872"/>
    </source>
</evidence>
<dbReference type="Pfam" id="PF07748">
    <property type="entry name" value="Glyco_hydro_38C"/>
    <property type="match status" value="1"/>
</dbReference>
<dbReference type="FunFam" id="1.20.1270.50:FF:000001">
    <property type="entry name" value="Alpha-mannosidase"/>
    <property type="match status" value="1"/>
</dbReference>
<dbReference type="InterPro" id="IPR050843">
    <property type="entry name" value="Glycosyl_Hydrlase_38"/>
</dbReference>
<evidence type="ECO:0000313" key="10">
    <source>
        <dbReference type="EMBL" id="CAG5124415.1"/>
    </source>
</evidence>